<feature type="region of interest" description="Disordered" evidence="1">
    <location>
        <begin position="102"/>
        <end position="121"/>
    </location>
</feature>
<organism evidence="2">
    <name type="scientific">Strombidium inclinatum</name>
    <dbReference type="NCBI Taxonomy" id="197538"/>
    <lineage>
        <taxon>Eukaryota</taxon>
        <taxon>Sar</taxon>
        <taxon>Alveolata</taxon>
        <taxon>Ciliophora</taxon>
        <taxon>Intramacronucleata</taxon>
        <taxon>Spirotrichea</taxon>
        <taxon>Oligotrichia</taxon>
        <taxon>Strombidiidae</taxon>
        <taxon>Strombidium</taxon>
    </lineage>
</organism>
<protein>
    <submittedName>
        <fullName evidence="2">Uncharacterized protein</fullName>
    </submittedName>
</protein>
<dbReference type="EMBL" id="HBIH01037724">
    <property type="protein sequence ID" value="CAE0334516.1"/>
    <property type="molecule type" value="Transcribed_RNA"/>
</dbReference>
<reference evidence="2" key="1">
    <citation type="submission" date="2021-01" db="EMBL/GenBank/DDBJ databases">
        <authorList>
            <person name="Corre E."/>
            <person name="Pelletier E."/>
            <person name="Niang G."/>
            <person name="Scheremetjew M."/>
            <person name="Finn R."/>
            <person name="Kale V."/>
            <person name="Holt S."/>
            <person name="Cochrane G."/>
            <person name="Meng A."/>
            <person name="Brown T."/>
            <person name="Cohen L."/>
        </authorList>
    </citation>
    <scope>NUCLEOTIDE SEQUENCE</scope>
    <source>
        <strain evidence="2">S3</strain>
    </source>
</reference>
<accession>A0A7S3IW19</accession>
<gene>
    <name evidence="2" type="ORF">SINC0208_LOCUS15155</name>
</gene>
<feature type="compositionally biased region" description="Basic residues" evidence="1">
    <location>
        <begin position="110"/>
        <end position="121"/>
    </location>
</feature>
<name>A0A7S3IW19_9SPIT</name>
<dbReference type="AlphaFoldDB" id="A0A7S3IW19"/>
<evidence type="ECO:0000256" key="1">
    <source>
        <dbReference type="SAM" id="MobiDB-lite"/>
    </source>
</evidence>
<sequence>MARFGGEIASSNPQEILKQLEEQKRKRSERAQKFGLEDTDAAKLKRKERLERFKPVQSEEVKAEKEKRLERAARFGTGQAGGQKKGHLQFTLDEYKSKKEWRKGISGKSKGIHKKKKPFKK</sequence>
<proteinExistence type="predicted"/>
<evidence type="ECO:0000313" key="2">
    <source>
        <dbReference type="EMBL" id="CAE0334516.1"/>
    </source>
</evidence>